<dbReference type="SUPFAM" id="SSF50998">
    <property type="entry name" value="Quinoprotein alcohol dehydrogenase-like"/>
    <property type="match status" value="1"/>
</dbReference>
<feature type="signal peptide" evidence="1">
    <location>
        <begin position="1"/>
        <end position="26"/>
    </location>
</feature>
<keyword evidence="3" id="KW-1185">Reference proteome</keyword>
<keyword evidence="1" id="KW-0732">Signal</keyword>
<feature type="chain" id="PRO_5045573624" evidence="1">
    <location>
        <begin position="27"/>
        <end position="417"/>
    </location>
</feature>
<dbReference type="EMBL" id="JBHSAY010000010">
    <property type="protein sequence ID" value="MFC4133192.1"/>
    <property type="molecule type" value="Genomic_DNA"/>
</dbReference>
<name>A0ABV8LQE3_9ACTN</name>
<dbReference type="Gene3D" id="2.130.10.10">
    <property type="entry name" value="YVTN repeat-like/Quinoprotein amine dehydrogenase"/>
    <property type="match status" value="1"/>
</dbReference>
<organism evidence="2 3">
    <name type="scientific">Hamadaea flava</name>
    <dbReference type="NCBI Taxonomy" id="1742688"/>
    <lineage>
        <taxon>Bacteria</taxon>
        <taxon>Bacillati</taxon>
        <taxon>Actinomycetota</taxon>
        <taxon>Actinomycetes</taxon>
        <taxon>Micromonosporales</taxon>
        <taxon>Micromonosporaceae</taxon>
        <taxon>Hamadaea</taxon>
    </lineage>
</organism>
<evidence type="ECO:0000256" key="1">
    <source>
        <dbReference type="SAM" id="SignalP"/>
    </source>
</evidence>
<comment type="caution">
    <text evidence="2">The sequence shown here is derived from an EMBL/GenBank/DDBJ whole genome shotgun (WGS) entry which is preliminary data.</text>
</comment>
<dbReference type="InterPro" id="IPR015943">
    <property type="entry name" value="WD40/YVTN_repeat-like_dom_sf"/>
</dbReference>
<dbReference type="RefSeq" id="WP_253761000.1">
    <property type="nucleotide sequence ID" value="NZ_JAMZDZ010000001.1"/>
</dbReference>
<reference evidence="3" key="1">
    <citation type="journal article" date="2019" name="Int. J. Syst. Evol. Microbiol.">
        <title>The Global Catalogue of Microorganisms (GCM) 10K type strain sequencing project: providing services to taxonomists for standard genome sequencing and annotation.</title>
        <authorList>
            <consortium name="The Broad Institute Genomics Platform"/>
            <consortium name="The Broad Institute Genome Sequencing Center for Infectious Disease"/>
            <person name="Wu L."/>
            <person name="Ma J."/>
        </authorList>
    </citation>
    <scope>NUCLEOTIDE SEQUENCE [LARGE SCALE GENOMIC DNA]</scope>
    <source>
        <strain evidence="3">CGMCC 4.7289</strain>
    </source>
</reference>
<proteinExistence type="predicted"/>
<dbReference type="Pfam" id="PF17164">
    <property type="entry name" value="DUF5122"/>
    <property type="match status" value="2"/>
</dbReference>
<accession>A0ABV8LQE3</accession>
<protein>
    <submittedName>
        <fullName evidence="2">Delta-60 repeat domain-containing protein</fullName>
    </submittedName>
</protein>
<gene>
    <name evidence="2" type="ORF">ACFOZ4_21500</name>
</gene>
<evidence type="ECO:0000313" key="3">
    <source>
        <dbReference type="Proteomes" id="UP001595816"/>
    </source>
</evidence>
<evidence type="ECO:0000313" key="2">
    <source>
        <dbReference type="EMBL" id="MFC4133192.1"/>
    </source>
</evidence>
<dbReference type="InterPro" id="IPR011047">
    <property type="entry name" value="Quinoprotein_ADH-like_sf"/>
</dbReference>
<dbReference type="InterPro" id="IPR013431">
    <property type="entry name" value="Delta_60_rpt"/>
</dbReference>
<dbReference type="Proteomes" id="UP001595816">
    <property type="component" value="Unassembled WGS sequence"/>
</dbReference>
<sequence>MRRRLFLAFAALLTLLTGSSFSPAEGADYQPVVATNPVDWTPHIRDGAVHAMTVVGDVAVVGGDFSEVSSADGGTGYERGNLMAFSLTNGRVLPFQADLDGPVWALAPGPDNSVLVGGGFDKVNGVTNPGLARLDLATGRPSAGFDAWVAGDVRAIAVRGGWAYVGGWFDYADDVARTALARIDARTGALDRSFDAKLRAPEIGRAKVEGLAISPAGDRLAVIGALTQALGQKRVQVALLDISRPAVRLADWSTDAYNPRCRRQFDTYMRDVDFSPDGEYFVVVTTGRMSAPDLLCDTAARFETYASGDREPTWVNHTGGDSLYAVAITGTAIYVGGHQRWLDNPYGHEDAGFGAVSRPGIAAIDPDSGEAMSWNPTRSRGEGLRAFVVCKQGLLVGSDTDQLGHEYHGRIGLFPLR</sequence>